<dbReference type="CDD" id="cd11614">
    <property type="entry name" value="SAF_CpaB_FlgA_like"/>
    <property type="match status" value="1"/>
</dbReference>
<sequence>MKTRLLGGIAALLVAIIGTVLLVTYVQGADKRALANTETEDVYVVQKPIAAGTPATELGDAVRRQSVPKAALASGIVTDIANLGSRVTALTLVPGEQLLDSRMVDPGSFMGPARVAVPDGMQEFTLRLPIERVAGGKITAGDTAGIFISLDESSTDPANGAVTTKSSGTQLTFHKVLVTAAQFSDGAAAQPESTNQSTASDGALTKASETKSDGTYLITLARNSVDAEKIIYAVEYGKVYLSKEPADAAEGNAGVVDKTKVFR</sequence>
<keyword evidence="3" id="KW-1185">Reference proteome</keyword>
<feature type="compositionally biased region" description="Polar residues" evidence="1">
    <location>
        <begin position="191"/>
        <end position="200"/>
    </location>
</feature>
<dbReference type="Proteomes" id="UP001236806">
    <property type="component" value="Unassembled WGS sequence"/>
</dbReference>
<protein>
    <submittedName>
        <fullName evidence="2">Pilus assembly protein CpaB</fullName>
    </submittedName>
</protein>
<gene>
    <name evidence="2" type="ORF">QFZ36_001245</name>
</gene>
<reference evidence="2 3" key="1">
    <citation type="submission" date="2023-07" db="EMBL/GenBank/DDBJ databases">
        <title>Comparative genomics of wheat-associated soil bacteria to identify genetic determinants of phenazine resistance.</title>
        <authorList>
            <person name="Mouncey N."/>
        </authorList>
    </citation>
    <scope>NUCLEOTIDE SEQUENCE [LARGE SCALE GENOMIC DNA]</scope>
    <source>
        <strain evidence="2 3">W1I3</strain>
    </source>
</reference>
<organism evidence="2 3">
    <name type="scientific">Pseudarthrobacter siccitolerans</name>
    <dbReference type="NCBI Taxonomy" id="861266"/>
    <lineage>
        <taxon>Bacteria</taxon>
        <taxon>Bacillati</taxon>
        <taxon>Actinomycetota</taxon>
        <taxon>Actinomycetes</taxon>
        <taxon>Micrococcales</taxon>
        <taxon>Micrococcaceae</taxon>
        <taxon>Pseudarthrobacter</taxon>
    </lineage>
</organism>
<proteinExistence type="predicted"/>
<evidence type="ECO:0000313" key="2">
    <source>
        <dbReference type="EMBL" id="MDQ0673684.1"/>
    </source>
</evidence>
<name>A0ABU0PKB5_9MICC</name>
<dbReference type="EMBL" id="JAUSXB010000001">
    <property type="protein sequence ID" value="MDQ0673684.1"/>
    <property type="molecule type" value="Genomic_DNA"/>
</dbReference>
<accession>A0ABU0PKB5</accession>
<evidence type="ECO:0000313" key="3">
    <source>
        <dbReference type="Proteomes" id="UP001236806"/>
    </source>
</evidence>
<feature type="region of interest" description="Disordered" evidence="1">
    <location>
        <begin position="187"/>
        <end position="206"/>
    </location>
</feature>
<dbReference type="RefSeq" id="WP_306634776.1">
    <property type="nucleotide sequence ID" value="NZ_JAUSXB010000001.1"/>
</dbReference>
<comment type="caution">
    <text evidence="2">The sequence shown here is derived from an EMBL/GenBank/DDBJ whole genome shotgun (WGS) entry which is preliminary data.</text>
</comment>
<evidence type="ECO:0000256" key="1">
    <source>
        <dbReference type="SAM" id="MobiDB-lite"/>
    </source>
</evidence>